<evidence type="ECO:0000313" key="4">
    <source>
        <dbReference type="Proteomes" id="UP000271624"/>
    </source>
</evidence>
<sequence length="315" mass="34152">MAKDKKTILVTGGCGFIGSHIAETLVKKDYKVRILDNLSTGKLENIAAIPSQKIEVLLGDITDIATVEIAMKGCEYVFHEAAIASVPKSVKDPIGTDKINYAATLNVLEAARKHSVRRVVFAGSAAVYGDEPTLPKKESMPTNPITPYGVDKLASELMGHCYNRTFGVEFVCLRYFNVFGRRQDPSSPYSGVISIFCDRIFQGIAPVIFGDGQQSRDFVHVSDVVAANILVMEHPDAAGRTFNVGRGKATSLLDIAHLLNDLTGQNLQPIHKEPRPGDIRHSLADNTALTALGWLPKVTIREGLAELIKATQIAA</sequence>
<accession>A0A3S1AKR5</accession>
<evidence type="ECO:0000259" key="2">
    <source>
        <dbReference type="Pfam" id="PF01370"/>
    </source>
</evidence>
<dbReference type="PANTHER" id="PTHR43000">
    <property type="entry name" value="DTDP-D-GLUCOSE 4,6-DEHYDRATASE-RELATED"/>
    <property type="match status" value="1"/>
</dbReference>
<dbReference type="OrthoDB" id="9811743at2"/>
<evidence type="ECO:0000313" key="3">
    <source>
        <dbReference type="EMBL" id="RUT03104.1"/>
    </source>
</evidence>
<keyword evidence="4" id="KW-1185">Reference proteome</keyword>
<dbReference type="SUPFAM" id="SSF51735">
    <property type="entry name" value="NAD(P)-binding Rossmann-fold domains"/>
    <property type="match status" value="1"/>
</dbReference>
<dbReference type="Gene3D" id="3.40.50.720">
    <property type="entry name" value="NAD(P)-binding Rossmann-like Domain"/>
    <property type="match status" value="1"/>
</dbReference>
<organism evidence="3 4">
    <name type="scientific">Dulcicalothrix desertica PCC 7102</name>
    <dbReference type="NCBI Taxonomy" id="232991"/>
    <lineage>
        <taxon>Bacteria</taxon>
        <taxon>Bacillati</taxon>
        <taxon>Cyanobacteriota</taxon>
        <taxon>Cyanophyceae</taxon>
        <taxon>Nostocales</taxon>
        <taxon>Calotrichaceae</taxon>
        <taxon>Dulcicalothrix</taxon>
    </lineage>
</organism>
<dbReference type="InterPro" id="IPR001509">
    <property type="entry name" value="Epimerase_deHydtase"/>
</dbReference>
<dbReference type="RefSeq" id="WP_127083701.1">
    <property type="nucleotide sequence ID" value="NZ_RSCL01000014.1"/>
</dbReference>
<proteinExistence type="inferred from homology"/>
<reference evidence="3" key="1">
    <citation type="submission" date="2018-12" db="EMBL/GenBank/DDBJ databases">
        <authorList>
            <person name="Will S."/>
            <person name="Neumann-Schaal M."/>
            <person name="Henke P."/>
        </authorList>
    </citation>
    <scope>NUCLEOTIDE SEQUENCE</scope>
    <source>
        <strain evidence="3">PCC 7102</strain>
    </source>
</reference>
<dbReference type="Pfam" id="PF01370">
    <property type="entry name" value="Epimerase"/>
    <property type="match status" value="1"/>
</dbReference>
<comment type="similarity">
    <text evidence="1">Belongs to the NAD(P)-dependent epimerase/dehydratase family.</text>
</comment>
<name>A0A3S1AKR5_9CYAN</name>
<evidence type="ECO:0000256" key="1">
    <source>
        <dbReference type="ARBA" id="ARBA00007637"/>
    </source>
</evidence>
<dbReference type="Gene3D" id="3.90.25.10">
    <property type="entry name" value="UDP-galactose 4-epimerase, domain 1"/>
    <property type="match status" value="1"/>
</dbReference>
<dbReference type="EMBL" id="RSCL01000014">
    <property type="protein sequence ID" value="RUT03104.1"/>
    <property type="molecule type" value="Genomic_DNA"/>
</dbReference>
<dbReference type="Proteomes" id="UP000271624">
    <property type="component" value="Unassembled WGS sequence"/>
</dbReference>
<feature type="domain" description="NAD-dependent epimerase/dehydratase" evidence="2">
    <location>
        <begin position="8"/>
        <end position="245"/>
    </location>
</feature>
<dbReference type="CDD" id="cd05256">
    <property type="entry name" value="UDP_AE_SDR_e"/>
    <property type="match status" value="1"/>
</dbReference>
<reference evidence="3" key="2">
    <citation type="journal article" date="2019" name="Genome Biol. Evol.">
        <title>Day and night: Metabolic profiles and evolutionary relationships of six axenic non-marine cyanobacteria.</title>
        <authorList>
            <person name="Will S.E."/>
            <person name="Henke P."/>
            <person name="Boedeker C."/>
            <person name="Huang S."/>
            <person name="Brinkmann H."/>
            <person name="Rohde M."/>
            <person name="Jarek M."/>
            <person name="Friedl T."/>
            <person name="Seufert S."/>
            <person name="Schumacher M."/>
            <person name="Overmann J."/>
            <person name="Neumann-Schaal M."/>
            <person name="Petersen J."/>
        </authorList>
    </citation>
    <scope>NUCLEOTIDE SEQUENCE [LARGE SCALE GENOMIC DNA]</scope>
    <source>
        <strain evidence="3">PCC 7102</strain>
    </source>
</reference>
<dbReference type="AlphaFoldDB" id="A0A3S1AKR5"/>
<dbReference type="InterPro" id="IPR036291">
    <property type="entry name" value="NAD(P)-bd_dom_sf"/>
</dbReference>
<comment type="caution">
    <text evidence="3">The sequence shown here is derived from an EMBL/GenBank/DDBJ whole genome shotgun (WGS) entry which is preliminary data.</text>
</comment>
<protein>
    <submittedName>
        <fullName evidence="3">dTDP-glucose 4,6-dehydratase</fullName>
    </submittedName>
</protein>
<gene>
    <name evidence="3" type="ORF">DSM106972_054120</name>
</gene>